<dbReference type="EMBL" id="FOAB01000013">
    <property type="protein sequence ID" value="SEM29728.1"/>
    <property type="molecule type" value="Genomic_DNA"/>
</dbReference>
<dbReference type="AlphaFoldDB" id="A0A1H7X9C3"/>
<evidence type="ECO:0000313" key="1">
    <source>
        <dbReference type="EMBL" id="SEM29728.1"/>
    </source>
</evidence>
<evidence type="ECO:0000313" key="2">
    <source>
        <dbReference type="Proteomes" id="UP000198521"/>
    </source>
</evidence>
<gene>
    <name evidence="1" type="ORF">SAMN04487910_4667</name>
</gene>
<proteinExistence type="predicted"/>
<dbReference type="RefSeq" id="WP_170837162.1">
    <property type="nucleotide sequence ID" value="NZ_FOAB01000013.1"/>
</dbReference>
<dbReference type="STRING" id="1038014.SAMN04487910_4667"/>
<protein>
    <submittedName>
        <fullName evidence="1">Uncharacterized protein</fullName>
    </submittedName>
</protein>
<dbReference type="Proteomes" id="UP000198521">
    <property type="component" value="Unassembled WGS sequence"/>
</dbReference>
<accession>A0A1H7X9C3</accession>
<name>A0A1H7X9C3_AQUAM</name>
<sequence length="55" mass="6473">MDLMEVLRSYDPVRMENNLLLVPVKANDQEIESMTLYRFKVNENRLELKSVNCIG</sequence>
<organism evidence="1 2">
    <name type="scientific">Aquimarina amphilecti</name>
    <dbReference type="NCBI Taxonomy" id="1038014"/>
    <lineage>
        <taxon>Bacteria</taxon>
        <taxon>Pseudomonadati</taxon>
        <taxon>Bacteroidota</taxon>
        <taxon>Flavobacteriia</taxon>
        <taxon>Flavobacteriales</taxon>
        <taxon>Flavobacteriaceae</taxon>
        <taxon>Aquimarina</taxon>
    </lineage>
</organism>
<keyword evidence="2" id="KW-1185">Reference proteome</keyword>
<reference evidence="1 2" key="1">
    <citation type="submission" date="2016-10" db="EMBL/GenBank/DDBJ databases">
        <authorList>
            <person name="de Groot N.N."/>
        </authorList>
    </citation>
    <scope>NUCLEOTIDE SEQUENCE [LARGE SCALE GENOMIC DNA]</scope>
    <source>
        <strain evidence="1 2">DSM 25232</strain>
    </source>
</reference>